<reference evidence="2" key="1">
    <citation type="submission" date="2023-06" db="EMBL/GenBank/DDBJ databases">
        <authorList>
            <person name="Delattre M."/>
        </authorList>
    </citation>
    <scope>NUCLEOTIDE SEQUENCE</scope>
    <source>
        <strain evidence="2">AF72</strain>
    </source>
</reference>
<keyword evidence="1" id="KW-0472">Membrane</keyword>
<keyword evidence="1" id="KW-1133">Transmembrane helix</keyword>
<comment type="caution">
    <text evidence="2">The sequence shown here is derived from an EMBL/GenBank/DDBJ whole genome shotgun (WGS) entry which is preliminary data.</text>
</comment>
<feature type="transmembrane region" description="Helical" evidence="1">
    <location>
        <begin position="116"/>
        <end position="143"/>
    </location>
</feature>
<name>A0AA36CUZ2_9BILA</name>
<evidence type="ECO:0000256" key="1">
    <source>
        <dbReference type="SAM" id="Phobius"/>
    </source>
</evidence>
<dbReference type="EMBL" id="CATQJA010002641">
    <property type="protein sequence ID" value="CAJ0575848.1"/>
    <property type="molecule type" value="Genomic_DNA"/>
</dbReference>
<organism evidence="2 3">
    <name type="scientific">Mesorhabditis spiculigera</name>
    <dbReference type="NCBI Taxonomy" id="96644"/>
    <lineage>
        <taxon>Eukaryota</taxon>
        <taxon>Metazoa</taxon>
        <taxon>Ecdysozoa</taxon>
        <taxon>Nematoda</taxon>
        <taxon>Chromadorea</taxon>
        <taxon>Rhabditida</taxon>
        <taxon>Rhabditina</taxon>
        <taxon>Rhabditomorpha</taxon>
        <taxon>Rhabditoidea</taxon>
        <taxon>Rhabditidae</taxon>
        <taxon>Mesorhabditinae</taxon>
        <taxon>Mesorhabditis</taxon>
    </lineage>
</organism>
<feature type="transmembrane region" description="Helical" evidence="1">
    <location>
        <begin position="163"/>
        <end position="188"/>
    </location>
</feature>
<gene>
    <name evidence="2" type="ORF">MSPICULIGERA_LOCUS14151</name>
</gene>
<feature type="non-terminal residue" evidence="2">
    <location>
        <position position="219"/>
    </location>
</feature>
<proteinExistence type="predicted"/>
<sequence>MAIVELEDTDGQLKAKGHYRCCFKKLNSRQAFGVFIFYDVIVCGFLIWMQFLAYRYHQNRHEILQRFISNETSSKITAESALPAPGFLVLYSFGMIIFGAICVHNQRSRPIQVFRIFYIIEYILHLVAMGVVFMAMTTVAVAIPSFALVVSHQEGRFDAGHAALLTFAVFFWLVPRIFLVSIMLVGLWRVKICYAYYTYAYEKELMESAENPAIQATTA</sequence>
<protein>
    <submittedName>
        <fullName evidence="2">Uncharacterized protein</fullName>
    </submittedName>
</protein>
<accession>A0AA36CUZ2</accession>
<dbReference type="AlphaFoldDB" id="A0AA36CUZ2"/>
<feature type="transmembrane region" description="Helical" evidence="1">
    <location>
        <begin position="84"/>
        <end position="104"/>
    </location>
</feature>
<dbReference type="Proteomes" id="UP001177023">
    <property type="component" value="Unassembled WGS sequence"/>
</dbReference>
<keyword evidence="1" id="KW-0812">Transmembrane</keyword>
<evidence type="ECO:0000313" key="2">
    <source>
        <dbReference type="EMBL" id="CAJ0575848.1"/>
    </source>
</evidence>
<feature type="transmembrane region" description="Helical" evidence="1">
    <location>
        <begin position="32"/>
        <end position="51"/>
    </location>
</feature>
<keyword evidence="3" id="KW-1185">Reference proteome</keyword>
<evidence type="ECO:0000313" key="3">
    <source>
        <dbReference type="Proteomes" id="UP001177023"/>
    </source>
</evidence>